<evidence type="ECO:0000313" key="2">
    <source>
        <dbReference type="Proteomes" id="UP000009096"/>
    </source>
</evidence>
<keyword evidence="2" id="KW-1185">Reference proteome</keyword>
<evidence type="ECO:0000313" key="1">
    <source>
        <dbReference type="EMBL" id="EWG41976.1"/>
    </source>
</evidence>
<dbReference type="GeneID" id="30072244"/>
<organism evidence="1 2">
    <name type="scientific">Gibberella moniliformis (strain M3125 / FGSC 7600)</name>
    <name type="common">Maize ear and stalk rot fungus</name>
    <name type="synonym">Fusarium verticillioides</name>
    <dbReference type="NCBI Taxonomy" id="334819"/>
    <lineage>
        <taxon>Eukaryota</taxon>
        <taxon>Fungi</taxon>
        <taxon>Dikarya</taxon>
        <taxon>Ascomycota</taxon>
        <taxon>Pezizomycotina</taxon>
        <taxon>Sordariomycetes</taxon>
        <taxon>Hypocreomycetidae</taxon>
        <taxon>Hypocreales</taxon>
        <taxon>Nectriaceae</taxon>
        <taxon>Fusarium</taxon>
        <taxon>Fusarium fujikuroi species complex</taxon>
    </lineage>
</organism>
<gene>
    <name evidence="1" type="ORF">FVEG_15368</name>
</gene>
<dbReference type="KEGG" id="fvr:FVEG_15368"/>
<dbReference type="EMBL" id="CM000579">
    <property type="protein sequence ID" value="EWG41976.1"/>
    <property type="molecule type" value="Genomic_DNA"/>
</dbReference>
<sequence>MHAQWLSLTRAPCSVSHLPSRGHATSLPRPSLHLQPRTCTLTHLSGHAGSFYLEVHARPWRAALTHAGHNHDQRASTTNKSERQRVAFSSIIRSYVIALLNRCFCLQLHARGRNEHDMAPIEIMTRRVILGCCFVSSCPIWKNIVRQLRYFEKEKQKISIVVLKMTRA</sequence>
<proteinExistence type="predicted"/>
<dbReference type="VEuPathDB" id="FungiDB:FVEG_15368"/>
<dbReference type="RefSeq" id="XP_018748167.1">
    <property type="nucleotide sequence ID" value="XM_018904494.1"/>
</dbReference>
<protein>
    <submittedName>
        <fullName evidence="1">Uncharacterized protein</fullName>
    </submittedName>
</protein>
<dbReference type="Proteomes" id="UP000009096">
    <property type="component" value="Chromosome 2"/>
</dbReference>
<name>W7LTU2_GIBM7</name>
<reference evidence="1 2" key="1">
    <citation type="journal article" date="2010" name="Nature">
        <title>Comparative genomics reveals mobile pathogenicity chromosomes in Fusarium.</title>
        <authorList>
            <person name="Ma L.J."/>
            <person name="van der Does H.C."/>
            <person name="Borkovich K.A."/>
            <person name="Coleman J.J."/>
            <person name="Daboussi M.J."/>
            <person name="Di Pietro A."/>
            <person name="Dufresne M."/>
            <person name="Freitag M."/>
            <person name="Grabherr M."/>
            <person name="Henrissat B."/>
            <person name="Houterman P.M."/>
            <person name="Kang S."/>
            <person name="Shim W.B."/>
            <person name="Woloshuk C."/>
            <person name="Xie X."/>
            <person name="Xu J.R."/>
            <person name="Antoniw J."/>
            <person name="Baker S.E."/>
            <person name="Bluhm B.H."/>
            <person name="Breakspear A."/>
            <person name="Brown D.W."/>
            <person name="Butchko R.A."/>
            <person name="Chapman S."/>
            <person name="Coulson R."/>
            <person name="Coutinho P.M."/>
            <person name="Danchin E.G."/>
            <person name="Diener A."/>
            <person name="Gale L.R."/>
            <person name="Gardiner D.M."/>
            <person name="Goff S."/>
            <person name="Hammond-Kosack K.E."/>
            <person name="Hilburn K."/>
            <person name="Hua-Van A."/>
            <person name="Jonkers W."/>
            <person name="Kazan K."/>
            <person name="Kodira C.D."/>
            <person name="Koehrsen M."/>
            <person name="Kumar L."/>
            <person name="Lee Y.H."/>
            <person name="Li L."/>
            <person name="Manners J.M."/>
            <person name="Miranda-Saavedra D."/>
            <person name="Mukherjee M."/>
            <person name="Park G."/>
            <person name="Park J."/>
            <person name="Park S.Y."/>
            <person name="Proctor R.H."/>
            <person name="Regev A."/>
            <person name="Ruiz-Roldan M.C."/>
            <person name="Sain D."/>
            <person name="Sakthikumar S."/>
            <person name="Sykes S."/>
            <person name="Schwartz D.C."/>
            <person name="Turgeon B.G."/>
            <person name="Wapinski I."/>
            <person name="Yoder O."/>
            <person name="Young S."/>
            <person name="Zeng Q."/>
            <person name="Zhou S."/>
            <person name="Galagan J."/>
            <person name="Cuomo C.A."/>
            <person name="Kistler H.C."/>
            <person name="Rep M."/>
        </authorList>
    </citation>
    <scope>NUCLEOTIDE SEQUENCE [LARGE SCALE GENOMIC DNA]</scope>
    <source>
        <strain evidence="2">M3125 / FGSC 7600</strain>
    </source>
</reference>
<dbReference type="EMBL" id="DS022245">
    <property type="protein sequence ID" value="EWG41976.1"/>
    <property type="molecule type" value="Genomic_DNA"/>
</dbReference>
<accession>W7LTU2</accession>
<dbReference type="AlphaFoldDB" id="W7LTU2"/>